<keyword evidence="1" id="KW-0812">Transmembrane</keyword>
<gene>
    <name evidence="2" type="ORF">A2941_01850</name>
</gene>
<reference evidence="2 3" key="1">
    <citation type="journal article" date="2016" name="Nat. Commun.">
        <title>Thousands of microbial genomes shed light on interconnected biogeochemical processes in an aquifer system.</title>
        <authorList>
            <person name="Anantharaman K."/>
            <person name="Brown C.T."/>
            <person name="Hug L.A."/>
            <person name="Sharon I."/>
            <person name="Castelle C.J."/>
            <person name="Probst A.J."/>
            <person name="Thomas B.C."/>
            <person name="Singh A."/>
            <person name="Wilkins M.J."/>
            <person name="Karaoz U."/>
            <person name="Brodie E.L."/>
            <person name="Williams K.H."/>
            <person name="Hubbard S.S."/>
            <person name="Banfield J.F."/>
        </authorList>
    </citation>
    <scope>NUCLEOTIDE SEQUENCE [LARGE SCALE GENOMIC DNA]</scope>
</reference>
<organism evidence="2 3">
    <name type="scientific">Candidatus Yanofskybacteria bacterium RIFCSPLOWO2_01_FULL_49_17</name>
    <dbReference type="NCBI Taxonomy" id="1802700"/>
    <lineage>
        <taxon>Bacteria</taxon>
        <taxon>Candidatus Yanofskyibacteriota</taxon>
    </lineage>
</organism>
<dbReference type="EMBL" id="MGKO01000012">
    <property type="protein sequence ID" value="OGN27342.1"/>
    <property type="molecule type" value="Genomic_DNA"/>
</dbReference>
<comment type="caution">
    <text evidence="2">The sequence shown here is derived from an EMBL/GenBank/DDBJ whole genome shotgun (WGS) entry which is preliminary data.</text>
</comment>
<proteinExistence type="predicted"/>
<dbReference type="AlphaFoldDB" id="A0A1F8GPJ6"/>
<name>A0A1F8GPJ6_9BACT</name>
<feature type="transmembrane region" description="Helical" evidence="1">
    <location>
        <begin position="7"/>
        <end position="30"/>
    </location>
</feature>
<accession>A0A1F8GPJ6</accession>
<sequence length="147" mass="16707">MRFEKGFVVPIIILVLGLAIALSGSLLIYLNQKTESETSLDEQKSNSEKCPDGILRSVGQNTAVVVFYSLFLEGNMKKLSERDIGELPLKSLNFVQPGDRFIGQTRCQRMTTRRFSGVQIFEAYERPWDGFQFRVRRTGARDEHSKG</sequence>
<protein>
    <submittedName>
        <fullName evidence="2">Uncharacterized protein</fullName>
    </submittedName>
</protein>
<keyword evidence="1" id="KW-0472">Membrane</keyword>
<keyword evidence="1" id="KW-1133">Transmembrane helix</keyword>
<evidence type="ECO:0000313" key="3">
    <source>
        <dbReference type="Proteomes" id="UP000178444"/>
    </source>
</evidence>
<evidence type="ECO:0000313" key="2">
    <source>
        <dbReference type="EMBL" id="OGN27342.1"/>
    </source>
</evidence>
<dbReference type="Proteomes" id="UP000178444">
    <property type="component" value="Unassembled WGS sequence"/>
</dbReference>
<evidence type="ECO:0000256" key="1">
    <source>
        <dbReference type="SAM" id="Phobius"/>
    </source>
</evidence>